<dbReference type="InterPro" id="IPR027417">
    <property type="entry name" value="P-loop_NTPase"/>
</dbReference>
<dbReference type="Proteomes" id="UP000244064">
    <property type="component" value="Unassembled WGS sequence"/>
</dbReference>
<dbReference type="NCBIfam" id="TIGR01420">
    <property type="entry name" value="pilT_fam"/>
    <property type="match status" value="1"/>
</dbReference>
<dbReference type="SUPFAM" id="SSF52540">
    <property type="entry name" value="P-loop containing nucleoside triphosphate hydrolases"/>
    <property type="match status" value="1"/>
</dbReference>
<dbReference type="PANTHER" id="PTHR30486:SF12">
    <property type="entry name" value="TYPE IV PILUS ATPASE PILU"/>
    <property type="match status" value="1"/>
</dbReference>
<comment type="caution">
    <text evidence="3">The sequence shown here is derived from an EMBL/GenBank/DDBJ whole genome shotgun (WGS) entry which is preliminary data.</text>
</comment>
<dbReference type="EMBL" id="QASN01000017">
    <property type="protein sequence ID" value="PTU74414.1"/>
    <property type="molecule type" value="Genomic_DNA"/>
</dbReference>
<accession>A0A2T5P9K1</accession>
<dbReference type="InterPro" id="IPR001482">
    <property type="entry name" value="T2SS/T4SS_dom"/>
</dbReference>
<dbReference type="PANTHER" id="PTHR30486">
    <property type="entry name" value="TWITCHING MOTILITY PROTEIN PILT"/>
    <property type="match status" value="1"/>
</dbReference>
<sequence>MSEESTPASPDLRDLLSMLAEKGGSDMFLTVGAVPHIKLEGLTQPLPAPKLMPGAVKLLVYPMMSEEQIQQFERELELDFAVGLEGVGRFRLNVYLQRGEVTLVARHVRSTVPTLAELGLPKALEKLSLRDRGLILVVGAAGSGKSSTMAAMIDHRNSSISGHIVCIEDPIEFIHKHKRSLVDQREVGLDTHSFEAALRNVLREAPDVIMLGEVRDKNGMEHAMHYSETGHLCIATLHATSSVQAIERIVHFFPENARKQVLNDLSLNLVAIVAQRLVPGKSQRRVLAAELMLGTPHLRDLIKRDELHEIKESMGRAIEQGVQTFDEHLYQHFVAGRITQEQALKFADSRTDLSLKIRLEHSFDEDDSTSKSGDGFF</sequence>
<dbReference type="PROSITE" id="PS00662">
    <property type="entry name" value="T2SP_E"/>
    <property type="match status" value="1"/>
</dbReference>
<dbReference type="OrthoDB" id="9804785at2"/>
<dbReference type="InterPro" id="IPR006321">
    <property type="entry name" value="PilT/PilU"/>
</dbReference>
<keyword evidence="4" id="KW-1185">Reference proteome</keyword>
<dbReference type="Gene3D" id="3.40.50.300">
    <property type="entry name" value="P-loop containing nucleotide triphosphate hydrolases"/>
    <property type="match status" value="1"/>
</dbReference>
<organism evidence="3 4">
    <name type="scientific">Pseudomonas mangrovi</name>
    <dbReference type="NCBI Taxonomy" id="2161748"/>
    <lineage>
        <taxon>Bacteria</taxon>
        <taxon>Pseudomonadati</taxon>
        <taxon>Pseudomonadota</taxon>
        <taxon>Gammaproteobacteria</taxon>
        <taxon>Pseudomonadales</taxon>
        <taxon>Pseudomonadaceae</taxon>
        <taxon>Pseudomonas</taxon>
    </lineage>
</organism>
<dbReference type="Pfam" id="PF00437">
    <property type="entry name" value="T2SSE"/>
    <property type="match status" value="1"/>
</dbReference>
<evidence type="ECO:0000313" key="4">
    <source>
        <dbReference type="Proteomes" id="UP000244064"/>
    </source>
</evidence>
<dbReference type="RefSeq" id="WP_108107112.1">
    <property type="nucleotide sequence ID" value="NZ_QASN01000017.1"/>
</dbReference>
<evidence type="ECO:0000256" key="1">
    <source>
        <dbReference type="ARBA" id="ARBA00006611"/>
    </source>
</evidence>
<evidence type="ECO:0000313" key="3">
    <source>
        <dbReference type="EMBL" id="PTU74414.1"/>
    </source>
</evidence>
<protein>
    <submittedName>
        <fullName evidence="3">Type IV pili twitching motility protein PilT</fullName>
    </submittedName>
</protein>
<name>A0A2T5P9K1_9PSED</name>
<dbReference type="AlphaFoldDB" id="A0A2T5P9K1"/>
<dbReference type="Gene3D" id="3.30.450.90">
    <property type="match status" value="1"/>
</dbReference>
<feature type="domain" description="Bacterial type II secretion system protein E" evidence="2">
    <location>
        <begin position="202"/>
        <end position="216"/>
    </location>
</feature>
<dbReference type="CDD" id="cd01131">
    <property type="entry name" value="PilT"/>
    <property type="match status" value="1"/>
</dbReference>
<reference evidence="3 4" key="1">
    <citation type="submission" date="2018-04" db="EMBL/GenBank/DDBJ databases">
        <title>Pseudomonas sp. nov., isolated from mangrove soil.</title>
        <authorList>
            <person name="Chen C."/>
        </authorList>
    </citation>
    <scope>NUCLEOTIDE SEQUENCE [LARGE SCALE GENOMIC DNA]</scope>
    <source>
        <strain evidence="3 4">TC-11</strain>
    </source>
</reference>
<comment type="similarity">
    <text evidence="1">Belongs to the GSP E family.</text>
</comment>
<proteinExistence type="inferred from homology"/>
<evidence type="ECO:0000259" key="2">
    <source>
        <dbReference type="PROSITE" id="PS00662"/>
    </source>
</evidence>
<gene>
    <name evidence="3" type="ORF">DBO85_09980</name>
</gene>
<dbReference type="GO" id="GO:0005524">
    <property type="term" value="F:ATP binding"/>
    <property type="evidence" value="ECO:0007669"/>
    <property type="project" value="InterPro"/>
</dbReference>
<dbReference type="GO" id="GO:0016887">
    <property type="term" value="F:ATP hydrolysis activity"/>
    <property type="evidence" value="ECO:0007669"/>
    <property type="project" value="InterPro"/>
</dbReference>
<dbReference type="InterPro" id="IPR050921">
    <property type="entry name" value="T4SS_GSP_E_ATPase"/>
</dbReference>